<proteinExistence type="predicted"/>
<accession>A0A5B9MGB9</accession>
<dbReference type="Proteomes" id="UP000321353">
    <property type="component" value="Chromosome"/>
</dbReference>
<reference evidence="1 2" key="1">
    <citation type="submission" date="2019-02" db="EMBL/GenBank/DDBJ databases">
        <title>Planctomycetal bacteria perform biofilm scaping via a novel small molecule.</title>
        <authorList>
            <person name="Jeske O."/>
            <person name="Boedeker C."/>
            <person name="Wiegand S."/>
            <person name="Breitling P."/>
            <person name="Kallscheuer N."/>
            <person name="Jogler M."/>
            <person name="Rohde M."/>
            <person name="Petersen J."/>
            <person name="Medema M.H."/>
            <person name="Surup F."/>
            <person name="Jogler C."/>
        </authorList>
    </citation>
    <scope>NUCLEOTIDE SEQUENCE [LARGE SCALE GENOMIC DNA]</scope>
    <source>
        <strain evidence="1 2">Mal15</strain>
    </source>
</reference>
<gene>
    <name evidence="1" type="ORF">Mal15_32060</name>
</gene>
<sequence length="184" mass="19719">MVLACGMIGVPIAAPPPKKNGRFPCENCPCGCVTADYCWDKCCCHSDREKLQWARENGVRPPEFLVARVLAMSPGLAVAEVSTRPAKAKSCCCCSQATGQCATDPIDSTNTAGSEKASDALRVVRLEDAARCHGIDLVWSLLSGVFVELQPGEVISITAPLLYYLALDNDRAYAVVRHPDPPVP</sequence>
<dbReference type="AlphaFoldDB" id="A0A5B9MGB9"/>
<dbReference type="KEGG" id="smam:Mal15_32060"/>
<name>A0A5B9MGB9_9BACT</name>
<organism evidence="1 2">
    <name type="scientific">Stieleria maiorica</name>
    <dbReference type="NCBI Taxonomy" id="2795974"/>
    <lineage>
        <taxon>Bacteria</taxon>
        <taxon>Pseudomonadati</taxon>
        <taxon>Planctomycetota</taxon>
        <taxon>Planctomycetia</taxon>
        <taxon>Pirellulales</taxon>
        <taxon>Pirellulaceae</taxon>
        <taxon>Stieleria</taxon>
    </lineage>
</organism>
<keyword evidence="2" id="KW-1185">Reference proteome</keyword>
<dbReference type="EMBL" id="CP036264">
    <property type="protein sequence ID" value="QEF99146.1"/>
    <property type="molecule type" value="Genomic_DNA"/>
</dbReference>
<evidence type="ECO:0000313" key="1">
    <source>
        <dbReference type="EMBL" id="QEF99146.1"/>
    </source>
</evidence>
<protein>
    <submittedName>
        <fullName evidence="1">Uncharacterized protein</fullName>
    </submittedName>
</protein>
<evidence type="ECO:0000313" key="2">
    <source>
        <dbReference type="Proteomes" id="UP000321353"/>
    </source>
</evidence>